<evidence type="ECO:0000256" key="2">
    <source>
        <dbReference type="ARBA" id="ARBA00010205"/>
    </source>
</evidence>
<evidence type="ECO:0000256" key="6">
    <source>
        <dbReference type="ARBA" id="ARBA00022839"/>
    </source>
</evidence>
<comment type="subcellular location">
    <subcellularLocation>
        <location evidence="1">Nucleus</location>
    </subcellularLocation>
</comment>
<dbReference type="PANTHER" id="PTHR12415">
    <property type="entry name" value="TYROSYL-DNA PHOSPHODIESTERASE 1"/>
    <property type="match status" value="1"/>
</dbReference>
<dbReference type="Pfam" id="PF06087">
    <property type="entry name" value="Tyr-DNA_phospho"/>
    <property type="match status" value="1"/>
</dbReference>
<evidence type="ECO:0000256" key="9">
    <source>
        <dbReference type="SAM" id="MobiDB-lite"/>
    </source>
</evidence>
<feature type="region of interest" description="Disordered" evidence="9">
    <location>
        <begin position="324"/>
        <end position="360"/>
    </location>
</feature>
<evidence type="ECO:0000256" key="3">
    <source>
        <dbReference type="ARBA" id="ARBA00022722"/>
    </source>
</evidence>
<keyword evidence="3" id="KW-0540">Nuclease</keyword>
<feature type="compositionally biased region" description="Pro residues" evidence="9">
    <location>
        <begin position="339"/>
        <end position="353"/>
    </location>
</feature>
<dbReference type="SUPFAM" id="SSF56024">
    <property type="entry name" value="Phospholipase D/nuclease"/>
    <property type="match status" value="2"/>
</dbReference>
<accession>A0ABR4D9D6</accession>
<keyword evidence="6" id="KW-0269">Exonuclease</keyword>
<reference evidence="10 11" key="1">
    <citation type="journal article" date="2024" name="Commun. Biol.">
        <title>Comparative genomic analysis of thermophilic fungi reveals convergent evolutionary adaptations and gene losses.</title>
        <authorList>
            <person name="Steindorff A.S."/>
            <person name="Aguilar-Pontes M.V."/>
            <person name="Robinson A.J."/>
            <person name="Andreopoulos B."/>
            <person name="LaButti K."/>
            <person name="Kuo A."/>
            <person name="Mondo S."/>
            <person name="Riley R."/>
            <person name="Otillar R."/>
            <person name="Haridas S."/>
            <person name="Lipzen A."/>
            <person name="Grimwood J."/>
            <person name="Schmutz J."/>
            <person name="Clum A."/>
            <person name="Reid I.D."/>
            <person name="Moisan M.C."/>
            <person name="Butler G."/>
            <person name="Nguyen T.T.M."/>
            <person name="Dewar K."/>
            <person name="Conant G."/>
            <person name="Drula E."/>
            <person name="Henrissat B."/>
            <person name="Hansel C."/>
            <person name="Singer S."/>
            <person name="Hutchinson M.I."/>
            <person name="de Vries R.P."/>
            <person name="Natvig D.O."/>
            <person name="Powell A.J."/>
            <person name="Tsang A."/>
            <person name="Grigoriev I.V."/>
        </authorList>
    </citation>
    <scope>NUCLEOTIDE SEQUENCE [LARGE SCALE GENOMIC DNA]</scope>
    <source>
        <strain evidence="10 11">ATCC 22073</strain>
    </source>
</reference>
<evidence type="ECO:0008006" key="12">
    <source>
        <dbReference type="Google" id="ProtNLM"/>
    </source>
</evidence>
<keyword evidence="7" id="KW-0234">DNA repair</keyword>
<feature type="region of interest" description="Disordered" evidence="9">
    <location>
        <begin position="1"/>
        <end position="50"/>
    </location>
</feature>
<dbReference type="CDD" id="cd09123">
    <property type="entry name" value="PLDc_Tdp1_2"/>
    <property type="match status" value="1"/>
</dbReference>
<dbReference type="EMBL" id="JAZGUE010000004">
    <property type="protein sequence ID" value="KAL2266966.1"/>
    <property type="molecule type" value="Genomic_DNA"/>
</dbReference>
<evidence type="ECO:0000256" key="4">
    <source>
        <dbReference type="ARBA" id="ARBA00022763"/>
    </source>
</evidence>
<keyword evidence="5" id="KW-0378">Hydrolase</keyword>
<evidence type="ECO:0000313" key="11">
    <source>
        <dbReference type="Proteomes" id="UP001600064"/>
    </source>
</evidence>
<evidence type="ECO:0000256" key="1">
    <source>
        <dbReference type="ARBA" id="ARBA00004123"/>
    </source>
</evidence>
<evidence type="ECO:0000256" key="5">
    <source>
        <dbReference type="ARBA" id="ARBA00022801"/>
    </source>
</evidence>
<proteinExistence type="inferred from homology"/>
<dbReference type="RefSeq" id="XP_070865693.1">
    <property type="nucleotide sequence ID" value="XM_071010711.1"/>
</dbReference>
<name>A0ABR4D9D6_9PEZI</name>
<feature type="compositionally biased region" description="Basic and acidic residues" evidence="9">
    <location>
        <begin position="1"/>
        <end position="13"/>
    </location>
</feature>
<evidence type="ECO:0000313" key="10">
    <source>
        <dbReference type="EMBL" id="KAL2266966.1"/>
    </source>
</evidence>
<keyword evidence="4" id="KW-0227">DNA damage</keyword>
<organism evidence="10 11">
    <name type="scientific">Remersonia thermophila</name>
    <dbReference type="NCBI Taxonomy" id="72144"/>
    <lineage>
        <taxon>Eukaryota</taxon>
        <taxon>Fungi</taxon>
        <taxon>Dikarya</taxon>
        <taxon>Ascomycota</taxon>
        <taxon>Pezizomycotina</taxon>
        <taxon>Sordariomycetes</taxon>
        <taxon>Sordariomycetidae</taxon>
        <taxon>Sordariales</taxon>
        <taxon>Sordariales incertae sedis</taxon>
        <taxon>Remersonia</taxon>
    </lineage>
</organism>
<dbReference type="Gene3D" id="3.30.870.10">
    <property type="entry name" value="Endonuclease Chain A"/>
    <property type="match status" value="2"/>
</dbReference>
<evidence type="ECO:0000256" key="8">
    <source>
        <dbReference type="ARBA" id="ARBA00023242"/>
    </source>
</evidence>
<sequence length="583" mass="63535">MDSKRPDPPEDRPTPASLSHPVSPPLKRRRLADPEPAPQQAPVVEGEKPAAAARFPSPFKLTRIRDLPPALNRDCIALKDLLGDPLISECWQFNYLHDIDFLLAALDEDVRRLVKVHIVHGFWKREDPSRLALQDAASRHANVTLHAAFMPEMFGTHHSKMMVLFRHDDTAQVVIHTANMILRDWTNMTQAAWVSPRMPLLPSAAGGREGSADAEMGSGERFKADLLRYLRSYDARRPTCKALADRLVRYDFSAVRGALVASVPGRHHLEDAAGLFGWPALEQALRSVPVSPGPAEIAIQVSSIATLGPTDAWLRGTFFNALAKGRGPSGTAPNGSSTSPPPPPPQQQQPPQPQAQAQPKPTLKVIFPTADEIRRSLDGYTSGGSIHTKISSPQQARQLAYLRPLFCHWANDSGLSDDGTVAGGSASAGGVSHDAKELDAGRRRAAPHIKTYIRFAGQDNGGSGAPRTIDWALLTSANLSKQAWGEAVTSAGEVRVASYEIGVLVWPGLYGEGATMRPTFQTDWPDEKAEDEHEADGGENKAAVVALRMPYSLPLRPYGKTEVPWVATMSHHEPDWMGQVWNV</sequence>
<comment type="caution">
    <text evidence="10">The sequence shown here is derived from an EMBL/GenBank/DDBJ whole genome shotgun (WGS) entry which is preliminary data.</text>
</comment>
<evidence type="ECO:0000256" key="7">
    <source>
        <dbReference type="ARBA" id="ARBA00023204"/>
    </source>
</evidence>
<protein>
    <recommendedName>
        <fullName evidence="12">Tyrosyl-DNA phosphodiesterase</fullName>
    </recommendedName>
</protein>
<dbReference type="GeneID" id="98125355"/>
<gene>
    <name evidence="10" type="ORF">VTJ83DRAFT_4243</name>
</gene>
<dbReference type="InterPro" id="IPR010347">
    <property type="entry name" value="Tdp1"/>
</dbReference>
<dbReference type="Proteomes" id="UP001600064">
    <property type="component" value="Unassembled WGS sequence"/>
</dbReference>
<dbReference type="CDD" id="cd09194">
    <property type="entry name" value="PLDc_yTdp1_1"/>
    <property type="match status" value="1"/>
</dbReference>
<keyword evidence="11" id="KW-1185">Reference proteome</keyword>
<comment type="similarity">
    <text evidence="2">Belongs to the tyrosyl-DNA phosphodiesterase family.</text>
</comment>
<keyword evidence="8" id="KW-0539">Nucleus</keyword>
<dbReference type="PANTHER" id="PTHR12415:SF0">
    <property type="entry name" value="TYROSYL-DNA PHOSPHODIESTERASE 1"/>
    <property type="match status" value="1"/>
</dbReference>